<proteinExistence type="predicted"/>
<organism evidence="2 3">
    <name type="scientific">Panicum virgatum</name>
    <name type="common">Blackwell switchgrass</name>
    <dbReference type="NCBI Taxonomy" id="38727"/>
    <lineage>
        <taxon>Eukaryota</taxon>
        <taxon>Viridiplantae</taxon>
        <taxon>Streptophyta</taxon>
        <taxon>Embryophyta</taxon>
        <taxon>Tracheophyta</taxon>
        <taxon>Spermatophyta</taxon>
        <taxon>Magnoliopsida</taxon>
        <taxon>Liliopsida</taxon>
        <taxon>Poales</taxon>
        <taxon>Poaceae</taxon>
        <taxon>PACMAD clade</taxon>
        <taxon>Panicoideae</taxon>
        <taxon>Panicodae</taxon>
        <taxon>Paniceae</taxon>
        <taxon>Panicinae</taxon>
        <taxon>Panicum</taxon>
        <taxon>Panicum sect. Hiantes</taxon>
    </lineage>
</organism>
<evidence type="ECO:0000313" key="2">
    <source>
        <dbReference type="EMBL" id="KAG2618001.1"/>
    </source>
</evidence>
<dbReference type="AlphaFoldDB" id="A0A8T0U1F3"/>
<comment type="caution">
    <text evidence="2">The sequence shown here is derived from an EMBL/GenBank/DDBJ whole genome shotgun (WGS) entry which is preliminary data.</text>
</comment>
<dbReference type="EMBL" id="CM029042">
    <property type="protein sequence ID" value="KAG2618001.1"/>
    <property type="molecule type" value="Genomic_DNA"/>
</dbReference>
<gene>
    <name evidence="2" type="ORF">PVAP13_3NG258126</name>
</gene>
<protein>
    <submittedName>
        <fullName evidence="2">Uncharacterized protein</fullName>
    </submittedName>
</protein>
<keyword evidence="3" id="KW-1185">Reference proteome</keyword>
<feature type="region of interest" description="Disordered" evidence="1">
    <location>
        <begin position="1"/>
        <end position="25"/>
    </location>
</feature>
<name>A0A8T0U1F3_PANVG</name>
<accession>A0A8T0U1F3</accession>
<evidence type="ECO:0000256" key="1">
    <source>
        <dbReference type="SAM" id="MobiDB-lite"/>
    </source>
</evidence>
<reference evidence="2" key="1">
    <citation type="submission" date="2020-05" db="EMBL/GenBank/DDBJ databases">
        <title>WGS assembly of Panicum virgatum.</title>
        <authorList>
            <person name="Lovell J.T."/>
            <person name="Jenkins J."/>
            <person name="Shu S."/>
            <person name="Juenger T.E."/>
            <person name="Schmutz J."/>
        </authorList>
    </citation>
    <scope>NUCLEOTIDE SEQUENCE</scope>
    <source>
        <strain evidence="2">AP13</strain>
    </source>
</reference>
<sequence>MLASGGGAAPGAPLRTVGGWETGAPPVEETPAFGAPLAAGFDLRFILRLFDTTWTSERAQRFYAVFYSARPPMSSTQKRHRFFFSLPCIDL</sequence>
<dbReference type="Proteomes" id="UP000823388">
    <property type="component" value="Chromosome 3N"/>
</dbReference>
<evidence type="ECO:0000313" key="3">
    <source>
        <dbReference type="Proteomes" id="UP000823388"/>
    </source>
</evidence>